<proteinExistence type="predicted"/>
<keyword evidence="3" id="KW-1185">Reference proteome</keyword>
<sequence length="268" mass="29369">HSLAVARLDLSRSLDSVARSQSAQIVLSQSLDSISRCHSTRSLAVTRRALCGYSSWIALSQLLSRSFSCSRLDRSLTVTRLALSQSLDRSVVTQRSLAVTRGHSRSLDSLSRSRSSHSRSLDSLSCGHSTRSLTFTRSFCRHSTILSSLGGYSWSLESLSHGHSTRSLSVESLAVTQLALSLSLDSLSRSHLIIMSSLYRSVVTRPFCHHSTVLSSLDRSVVTRPFCRHSAQIILSQSLGSISRSHWTRSLAVTQLALCCYSSRLALS</sequence>
<name>A0ABQ7ZH28_BRANA</name>
<accession>A0ABQ7ZH28</accession>
<dbReference type="Proteomes" id="UP000824890">
    <property type="component" value="Unassembled WGS sequence"/>
</dbReference>
<gene>
    <name evidence="2" type="ORF">HID58_066885</name>
</gene>
<evidence type="ECO:0000313" key="3">
    <source>
        <dbReference type="Proteomes" id="UP000824890"/>
    </source>
</evidence>
<evidence type="ECO:0000256" key="1">
    <source>
        <dbReference type="SAM" id="MobiDB-lite"/>
    </source>
</evidence>
<feature type="non-terminal residue" evidence="2">
    <location>
        <position position="268"/>
    </location>
</feature>
<dbReference type="EMBL" id="JAGKQM010000015">
    <property type="protein sequence ID" value="KAH0879491.1"/>
    <property type="molecule type" value="Genomic_DNA"/>
</dbReference>
<feature type="non-terminal residue" evidence="2">
    <location>
        <position position="1"/>
    </location>
</feature>
<protein>
    <submittedName>
        <fullName evidence="2">Uncharacterized protein</fullName>
    </submittedName>
</protein>
<feature type="region of interest" description="Disordered" evidence="1">
    <location>
        <begin position="108"/>
        <end position="127"/>
    </location>
</feature>
<evidence type="ECO:0000313" key="2">
    <source>
        <dbReference type="EMBL" id="KAH0879491.1"/>
    </source>
</evidence>
<reference evidence="2 3" key="1">
    <citation type="submission" date="2021-05" db="EMBL/GenBank/DDBJ databases">
        <title>Genome Assembly of Synthetic Allotetraploid Brassica napus Reveals Homoeologous Exchanges between Subgenomes.</title>
        <authorList>
            <person name="Davis J.T."/>
        </authorList>
    </citation>
    <scope>NUCLEOTIDE SEQUENCE [LARGE SCALE GENOMIC DNA]</scope>
    <source>
        <strain evidence="3">cv. Da-Ae</strain>
        <tissue evidence="2">Seedling</tissue>
    </source>
</reference>
<organism evidence="2 3">
    <name type="scientific">Brassica napus</name>
    <name type="common">Rape</name>
    <dbReference type="NCBI Taxonomy" id="3708"/>
    <lineage>
        <taxon>Eukaryota</taxon>
        <taxon>Viridiplantae</taxon>
        <taxon>Streptophyta</taxon>
        <taxon>Embryophyta</taxon>
        <taxon>Tracheophyta</taxon>
        <taxon>Spermatophyta</taxon>
        <taxon>Magnoliopsida</taxon>
        <taxon>eudicotyledons</taxon>
        <taxon>Gunneridae</taxon>
        <taxon>Pentapetalae</taxon>
        <taxon>rosids</taxon>
        <taxon>malvids</taxon>
        <taxon>Brassicales</taxon>
        <taxon>Brassicaceae</taxon>
        <taxon>Brassiceae</taxon>
        <taxon>Brassica</taxon>
    </lineage>
</organism>
<comment type="caution">
    <text evidence="2">The sequence shown here is derived from an EMBL/GenBank/DDBJ whole genome shotgun (WGS) entry which is preliminary data.</text>
</comment>